<gene>
    <name evidence="1" type="ORF">UU41_C0052G0002</name>
</gene>
<dbReference type="Proteomes" id="UP000034961">
    <property type="component" value="Unassembled WGS sequence"/>
</dbReference>
<dbReference type="AlphaFoldDB" id="A0A0G0UTT9"/>
<protein>
    <submittedName>
        <fullName evidence="1">Uncharacterized protein</fullName>
    </submittedName>
</protein>
<comment type="caution">
    <text evidence="1">The sequence shown here is derived from an EMBL/GenBank/DDBJ whole genome shotgun (WGS) entry which is preliminary data.</text>
</comment>
<evidence type="ECO:0000313" key="1">
    <source>
        <dbReference type="EMBL" id="KKR90936.1"/>
    </source>
</evidence>
<reference evidence="1 2" key="1">
    <citation type="journal article" date="2015" name="Nature">
        <title>rRNA introns, odd ribosomes, and small enigmatic genomes across a large radiation of phyla.</title>
        <authorList>
            <person name="Brown C.T."/>
            <person name="Hug L.A."/>
            <person name="Thomas B.C."/>
            <person name="Sharon I."/>
            <person name="Castelle C.J."/>
            <person name="Singh A."/>
            <person name="Wilkins M.J."/>
            <person name="Williams K.H."/>
            <person name="Banfield J.F."/>
        </authorList>
    </citation>
    <scope>NUCLEOTIDE SEQUENCE [LARGE SCALE GENOMIC DNA]</scope>
</reference>
<evidence type="ECO:0000313" key="2">
    <source>
        <dbReference type="Proteomes" id="UP000034961"/>
    </source>
</evidence>
<accession>A0A0G0UTT9</accession>
<proteinExistence type="predicted"/>
<organism evidence="1 2">
    <name type="scientific">Candidatus Roizmanbacteria bacterium GW2011_GWA1_41_13</name>
    <dbReference type="NCBI Taxonomy" id="1618474"/>
    <lineage>
        <taxon>Bacteria</taxon>
        <taxon>Candidatus Roizmaniibacteriota</taxon>
    </lineage>
</organism>
<name>A0A0G0UTT9_9BACT</name>
<dbReference type="EMBL" id="LCAN01000052">
    <property type="protein sequence ID" value="KKR90936.1"/>
    <property type="molecule type" value="Genomic_DNA"/>
</dbReference>
<sequence length="41" mass="4985">MWITRRNELKPTKSYYHILTKMQHSLKGKDGPWENSLKDRP</sequence>